<feature type="signal peptide" evidence="1">
    <location>
        <begin position="1"/>
        <end position="20"/>
    </location>
</feature>
<feature type="chain" id="PRO_5003117769" description="O-fucosyltransferase family protein" evidence="1">
    <location>
        <begin position="21"/>
        <end position="337"/>
    </location>
</feature>
<accession>D8M824</accession>
<name>D8M824_BLAHO</name>
<keyword evidence="3" id="KW-1185">Reference proteome</keyword>
<proteinExistence type="predicted"/>
<evidence type="ECO:0000313" key="2">
    <source>
        <dbReference type="EMBL" id="CBK24213.2"/>
    </source>
</evidence>
<organism evidence="2">
    <name type="scientific">Blastocystis hominis</name>
    <dbReference type="NCBI Taxonomy" id="12968"/>
    <lineage>
        <taxon>Eukaryota</taxon>
        <taxon>Sar</taxon>
        <taxon>Stramenopiles</taxon>
        <taxon>Bigyra</taxon>
        <taxon>Opalozoa</taxon>
        <taxon>Opalinata</taxon>
        <taxon>Blastocystidae</taxon>
        <taxon>Blastocystis</taxon>
    </lineage>
</organism>
<dbReference type="Proteomes" id="UP000008312">
    <property type="component" value="Unassembled WGS sequence"/>
</dbReference>
<sequence length="337" mass="38278">MITTCVYFVLYILLITLVNADDALFGKNSNSIAQSFVVNRTDKVLSLLQQGSQASGIIYFDQNQWGGFANVFQGLRTAALLALVTGMRLKINWMSYFDLMDDKIHPLKAGGFIESMRCPLLSRVDSLYIRKDICQRVLFTEDDIQKILLKSENRQRLVSLGLFESLPTDIDVRKLLTYTFFVPKSNLASYSKEFVRNLHKYPSIGVQIRTGGSLASDNEDNVFFSPSTMYRVIDMINKVVTENYIFNYNLFVSTDSQEVLTELKSIFPQLIHTSDDFKIGHTSNLRSSDGSNHGQRALIDLMILSSCDYLIYTEDSSYGRLASVLSHSEKTYYVSHK</sequence>
<dbReference type="EMBL" id="FN668683">
    <property type="protein sequence ID" value="CBK24213.2"/>
    <property type="molecule type" value="Genomic_DNA"/>
</dbReference>
<dbReference type="GeneID" id="24921028"/>
<dbReference type="AlphaFoldDB" id="D8M824"/>
<evidence type="ECO:0000256" key="1">
    <source>
        <dbReference type="SAM" id="SignalP"/>
    </source>
</evidence>
<dbReference type="RefSeq" id="XP_012898261.1">
    <property type="nucleotide sequence ID" value="XM_013042807.1"/>
</dbReference>
<evidence type="ECO:0008006" key="4">
    <source>
        <dbReference type="Google" id="ProtNLM"/>
    </source>
</evidence>
<protein>
    <recommendedName>
        <fullName evidence="4">O-fucosyltransferase family protein</fullName>
    </recommendedName>
</protein>
<gene>
    <name evidence="2" type="ORF">GSBLH_T00003979001</name>
</gene>
<dbReference type="Pfam" id="PF05830">
    <property type="entry name" value="NodZ"/>
    <property type="match status" value="1"/>
</dbReference>
<keyword evidence="1" id="KW-0732">Signal</keyword>
<dbReference type="InParanoid" id="D8M824"/>
<evidence type="ECO:0000313" key="3">
    <source>
        <dbReference type="Proteomes" id="UP000008312"/>
    </source>
</evidence>
<dbReference type="Gene3D" id="3.40.50.11350">
    <property type="match status" value="1"/>
</dbReference>
<reference evidence="2" key="1">
    <citation type="submission" date="2010-02" db="EMBL/GenBank/DDBJ databases">
        <title>Sequencing and annotation of the Blastocystis hominis genome.</title>
        <authorList>
            <person name="Wincker P."/>
        </authorList>
    </citation>
    <scope>NUCLEOTIDE SEQUENCE</scope>
    <source>
        <strain evidence="2">Singapore isolate B</strain>
    </source>
</reference>
<dbReference type="InterPro" id="IPR008716">
    <property type="entry name" value="NodZ"/>
</dbReference>
<dbReference type="GO" id="GO:0009312">
    <property type="term" value="P:oligosaccharide biosynthetic process"/>
    <property type="evidence" value="ECO:0007669"/>
    <property type="project" value="InterPro"/>
</dbReference>
<dbReference type="OrthoDB" id="2014825at2759"/>
<dbReference type="GO" id="GO:0016758">
    <property type="term" value="F:hexosyltransferase activity"/>
    <property type="evidence" value="ECO:0007669"/>
    <property type="project" value="InterPro"/>
</dbReference>